<dbReference type="Proteomes" id="UP001140094">
    <property type="component" value="Unassembled WGS sequence"/>
</dbReference>
<evidence type="ECO:0000256" key="5">
    <source>
        <dbReference type="ARBA" id="ARBA00022833"/>
    </source>
</evidence>
<keyword evidence="2" id="KW-0479">Metal-binding</keyword>
<sequence>MPKFDGKLDLGNAGSCGLGYMPTGLAAATSAVYMGTPRRASMPVPDEMNASRPLIQSSTPAIHYDSTIDFNGSTSWLDSAHAPNMQEDKAQMPGSWMQHLIPQLCAGTPRRASMPMLAGANTATPLLQSMLPGGYPVDMPNVNTAGLSMTHWQPPAIDYNTEISTILSSISENERELGSLPLVTPKIAASARSARSVKKSGAGQDVDKTEKSTRYQCELCKKVFTRPSSLKTHLLTHTGEKPHQCDYPGCGKKFSVVSNLRRHAKLHQSLHPRNRRNPQYQNHGHPYQLFPGAPLGLPSQHPLETHSHAVPMPSQFMPPQFVAPNPLANQHVLGILPPLPELPCFPASQSQEFAIRPGSPIGNVFIPRV</sequence>
<keyword evidence="5" id="KW-0862">Zinc</keyword>
<dbReference type="AlphaFoldDB" id="A0A9W8LRW2"/>
<reference evidence="9" key="1">
    <citation type="submission" date="2022-07" db="EMBL/GenBank/DDBJ databases">
        <title>Phylogenomic reconstructions and comparative analyses of Kickxellomycotina fungi.</title>
        <authorList>
            <person name="Reynolds N.K."/>
            <person name="Stajich J.E."/>
            <person name="Barry K."/>
            <person name="Grigoriev I.V."/>
            <person name="Crous P."/>
            <person name="Smith M.E."/>
        </authorList>
    </citation>
    <scope>NUCLEOTIDE SEQUENCE</scope>
    <source>
        <strain evidence="9">NRRL 1565</strain>
    </source>
</reference>
<dbReference type="SUPFAM" id="SSF57667">
    <property type="entry name" value="beta-beta-alpha zinc fingers"/>
    <property type="match status" value="1"/>
</dbReference>
<dbReference type="SMART" id="SM00355">
    <property type="entry name" value="ZnF_C2H2"/>
    <property type="match status" value="2"/>
</dbReference>
<dbReference type="InterPro" id="IPR036236">
    <property type="entry name" value="Znf_C2H2_sf"/>
</dbReference>
<dbReference type="GO" id="GO:0031519">
    <property type="term" value="C:PcG protein complex"/>
    <property type="evidence" value="ECO:0007669"/>
    <property type="project" value="TreeGrafter"/>
</dbReference>
<dbReference type="EMBL" id="JANBUO010000528">
    <property type="protein sequence ID" value="KAJ2803419.1"/>
    <property type="molecule type" value="Genomic_DNA"/>
</dbReference>
<dbReference type="Gene3D" id="3.30.160.60">
    <property type="entry name" value="Classic Zinc Finger"/>
    <property type="match status" value="2"/>
</dbReference>
<keyword evidence="10" id="KW-1185">Reference proteome</keyword>
<evidence type="ECO:0000256" key="2">
    <source>
        <dbReference type="ARBA" id="ARBA00022723"/>
    </source>
</evidence>
<evidence type="ECO:0000256" key="4">
    <source>
        <dbReference type="ARBA" id="ARBA00022771"/>
    </source>
</evidence>
<dbReference type="GO" id="GO:0000785">
    <property type="term" value="C:chromatin"/>
    <property type="evidence" value="ECO:0007669"/>
    <property type="project" value="TreeGrafter"/>
</dbReference>
<evidence type="ECO:0000256" key="7">
    <source>
        <dbReference type="PROSITE-ProRule" id="PRU00042"/>
    </source>
</evidence>
<evidence type="ECO:0000256" key="1">
    <source>
        <dbReference type="ARBA" id="ARBA00004123"/>
    </source>
</evidence>
<evidence type="ECO:0000256" key="6">
    <source>
        <dbReference type="ARBA" id="ARBA00023242"/>
    </source>
</evidence>
<dbReference type="FunFam" id="3.30.160.60:FF:000671">
    <property type="entry name" value="Zinc finger protein 26"/>
    <property type="match status" value="1"/>
</dbReference>
<dbReference type="GO" id="GO:0000981">
    <property type="term" value="F:DNA-binding transcription factor activity, RNA polymerase II-specific"/>
    <property type="evidence" value="ECO:0007669"/>
    <property type="project" value="TreeGrafter"/>
</dbReference>
<dbReference type="OrthoDB" id="6077919at2759"/>
<dbReference type="PROSITE" id="PS50157">
    <property type="entry name" value="ZINC_FINGER_C2H2_2"/>
    <property type="match status" value="2"/>
</dbReference>
<keyword evidence="6" id="KW-0539">Nucleus</keyword>
<protein>
    <recommendedName>
        <fullName evidence="8">C2H2-type domain-containing protein</fullName>
    </recommendedName>
</protein>
<gene>
    <name evidence="9" type="ORF">H4R20_002900</name>
</gene>
<proteinExistence type="predicted"/>
<feature type="domain" description="C2H2-type" evidence="8">
    <location>
        <begin position="215"/>
        <end position="242"/>
    </location>
</feature>
<comment type="caution">
    <text evidence="9">The sequence shown here is derived from an EMBL/GenBank/DDBJ whole genome shotgun (WGS) entry which is preliminary data.</text>
</comment>
<feature type="domain" description="C2H2-type" evidence="8">
    <location>
        <begin position="243"/>
        <end position="272"/>
    </location>
</feature>
<dbReference type="FunFam" id="3.30.160.60:FF:000744">
    <property type="entry name" value="zinc finger E-box-binding homeobox 1"/>
    <property type="match status" value="1"/>
</dbReference>
<dbReference type="GO" id="GO:0008270">
    <property type="term" value="F:zinc ion binding"/>
    <property type="evidence" value="ECO:0007669"/>
    <property type="project" value="UniProtKB-KW"/>
</dbReference>
<dbReference type="PANTHER" id="PTHR14003:SF19">
    <property type="entry name" value="YY2 TRANSCRIPTION FACTOR"/>
    <property type="match status" value="1"/>
</dbReference>
<dbReference type="PROSITE" id="PS00028">
    <property type="entry name" value="ZINC_FINGER_C2H2_1"/>
    <property type="match status" value="2"/>
</dbReference>
<dbReference type="InterPro" id="IPR013087">
    <property type="entry name" value="Znf_C2H2_type"/>
</dbReference>
<evidence type="ECO:0000256" key="3">
    <source>
        <dbReference type="ARBA" id="ARBA00022737"/>
    </source>
</evidence>
<evidence type="ECO:0000259" key="8">
    <source>
        <dbReference type="PROSITE" id="PS50157"/>
    </source>
</evidence>
<organism evidence="9 10">
    <name type="scientific">Coemansia guatemalensis</name>
    <dbReference type="NCBI Taxonomy" id="2761395"/>
    <lineage>
        <taxon>Eukaryota</taxon>
        <taxon>Fungi</taxon>
        <taxon>Fungi incertae sedis</taxon>
        <taxon>Zoopagomycota</taxon>
        <taxon>Kickxellomycotina</taxon>
        <taxon>Kickxellomycetes</taxon>
        <taxon>Kickxellales</taxon>
        <taxon>Kickxellaceae</taxon>
        <taxon>Coemansia</taxon>
    </lineage>
</organism>
<dbReference type="Pfam" id="PF00096">
    <property type="entry name" value="zf-C2H2"/>
    <property type="match status" value="2"/>
</dbReference>
<dbReference type="PANTHER" id="PTHR14003">
    <property type="entry name" value="TRANSCRIPTIONAL REPRESSOR PROTEIN YY"/>
    <property type="match status" value="1"/>
</dbReference>
<comment type="subcellular location">
    <subcellularLocation>
        <location evidence="1">Nucleus</location>
    </subcellularLocation>
</comment>
<accession>A0A9W8LRW2</accession>
<dbReference type="GO" id="GO:0000978">
    <property type="term" value="F:RNA polymerase II cis-regulatory region sequence-specific DNA binding"/>
    <property type="evidence" value="ECO:0007669"/>
    <property type="project" value="TreeGrafter"/>
</dbReference>
<dbReference type="GO" id="GO:0005667">
    <property type="term" value="C:transcription regulator complex"/>
    <property type="evidence" value="ECO:0007669"/>
    <property type="project" value="TreeGrafter"/>
</dbReference>
<evidence type="ECO:0000313" key="10">
    <source>
        <dbReference type="Proteomes" id="UP001140094"/>
    </source>
</evidence>
<keyword evidence="3" id="KW-0677">Repeat</keyword>
<keyword evidence="4 7" id="KW-0863">Zinc-finger</keyword>
<name>A0A9W8LRW2_9FUNG</name>
<evidence type="ECO:0000313" key="9">
    <source>
        <dbReference type="EMBL" id="KAJ2803419.1"/>
    </source>
</evidence>